<comment type="caution">
    <text evidence="2">The sequence shown here is derived from an EMBL/GenBank/DDBJ whole genome shotgun (WGS) entry which is preliminary data.</text>
</comment>
<dbReference type="RefSeq" id="WP_069295307.1">
    <property type="nucleotide sequence ID" value="NZ_MCRI01000004.1"/>
</dbReference>
<dbReference type="CDD" id="cd11324">
    <property type="entry name" value="AmyAc_Amylosucrase"/>
    <property type="match status" value="1"/>
</dbReference>
<dbReference type="InterPro" id="IPR045857">
    <property type="entry name" value="O16G_dom_2"/>
</dbReference>
<dbReference type="STRING" id="291169.A9E74_00774"/>
<feature type="domain" description="Glycosyl hydrolase family 13 catalytic" evidence="1">
    <location>
        <begin position="99"/>
        <end position="520"/>
    </location>
</feature>
<dbReference type="Gene3D" id="1.10.1740.10">
    <property type="match status" value="1"/>
</dbReference>
<evidence type="ECO:0000259" key="1">
    <source>
        <dbReference type="SMART" id="SM00642"/>
    </source>
</evidence>
<dbReference type="EC" id="2.4.1.4" evidence="2"/>
<dbReference type="SUPFAM" id="SSF51445">
    <property type="entry name" value="(Trans)glycosidases"/>
    <property type="match status" value="1"/>
</dbReference>
<evidence type="ECO:0000313" key="3">
    <source>
        <dbReference type="Proteomes" id="UP000094379"/>
    </source>
</evidence>
<dbReference type="GO" id="GO:0005975">
    <property type="term" value="P:carbohydrate metabolic process"/>
    <property type="evidence" value="ECO:0007669"/>
    <property type="project" value="InterPro"/>
</dbReference>
<dbReference type="SUPFAM" id="SSF51011">
    <property type="entry name" value="Glycosyl hydrolase domain"/>
    <property type="match status" value="1"/>
</dbReference>
<name>A0A1E3GUJ4_9GAMM</name>
<gene>
    <name evidence="2" type="primary">ams</name>
    <name evidence="2" type="ORF">A9E74_00774</name>
</gene>
<dbReference type="PATRIC" id="fig|291169.3.peg.775"/>
<keyword evidence="2" id="KW-0808">Transferase</keyword>
<proteinExistence type="predicted"/>
<dbReference type="Gene3D" id="3.20.20.80">
    <property type="entry name" value="Glycosidases"/>
    <property type="match status" value="1"/>
</dbReference>
<dbReference type="InterPro" id="IPR017853">
    <property type="entry name" value="GH"/>
</dbReference>
<accession>A0A1E3GUJ4</accession>
<keyword evidence="3" id="KW-1185">Reference proteome</keyword>
<dbReference type="Pfam" id="PF00128">
    <property type="entry name" value="Alpha-amylase"/>
    <property type="match status" value="1"/>
</dbReference>
<dbReference type="SMART" id="SM00642">
    <property type="entry name" value="Aamy"/>
    <property type="match status" value="1"/>
</dbReference>
<dbReference type="AlphaFoldDB" id="A0A1E3GUJ4"/>
<organism evidence="2 3">
    <name type="scientific">Methylophaga muralis</name>
    <dbReference type="NCBI Taxonomy" id="291169"/>
    <lineage>
        <taxon>Bacteria</taxon>
        <taxon>Pseudomonadati</taxon>
        <taxon>Pseudomonadota</taxon>
        <taxon>Gammaproteobacteria</taxon>
        <taxon>Thiotrichales</taxon>
        <taxon>Piscirickettsiaceae</taxon>
        <taxon>Methylophaga</taxon>
    </lineage>
</organism>
<dbReference type="Gene3D" id="3.90.400.10">
    <property type="entry name" value="Oligo-1,6-glucosidase, Domain 2"/>
    <property type="match status" value="1"/>
</dbReference>
<dbReference type="Gene3D" id="2.60.40.1180">
    <property type="entry name" value="Golgi alpha-mannosidase II"/>
    <property type="match status" value="1"/>
</dbReference>
<sequence length="651" mass="75426">MYEQQSHSLLNAILNQIEPEFAKHDLRYFYTRLGANFYAIHSLFERLYGKRPDFAEQAQRLVETLARQYIDRSDVLRAKDMEREQDYNWFLSQKWVGMALYCNGFAKNLQGMREHLHYFQDLGINLVHVMPIMKCPEGKSDGGYAVSNFREIDPRAGDLNDLRALADDLRQRDMLLVMDVVLNHTSDQHEWAQKARDGYSPYRDYYYTFENRHVPDMFEQSMPEVFPETAPGNFTWNEEMQRWVMTVFNEYQWDLNYSNPTVFIEMLDIILFWANQGADIVRLDAVAFLWKKIGSTCQNEREAHLILQLMKDCCQVTAPGVLFIAEAIVAPVEVTKYFGEDAVIAKECEIAYNATFMALLWDAVATKNARLLNQGIKSLPVKLERATWLNYIRCHDDIGLGFDDKDIELAGYEPRDHRRFLIDYFTGKFADSHARGVPFGQNDKTGDARISGSLASLVGLQHAIDIGDEKAIDDAVRIIVLLHSLILSFGGLPLLYYGDEIGTTNDESYRNDPVKMDDSRWVHRPFIDWQKAEKRNVPGTIEYLIFNQLKTLIAVHKELDAFADFNNRDLVDVDNPHLFVFERYHLQKPADRVLVVANFDRKSQRLDLDQLPRWSQSHHGYLVDAITGQSPEKFGNTVVVPRFGCYWLTEK</sequence>
<dbReference type="InterPro" id="IPR013780">
    <property type="entry name" value="Glyco_hydro_b"/>
</dbReference>
<dbReference type="EMBL" id="MCRI01000004">
    <property type="protein sequence ID" value="ODN67664.1"/>
    <property type="molecule type" value="Genomic_DNA"/>
</dbReference>
<dbReference type="GO" id="GO:0047669">
    <property type="term" value="F:amylosucrase activity"/>
    <property type="evidence" value="ECO:0007669"/>
    <property type="project" value="UniProtKB-EC"/>
</dbReference>
<keyword evidence="2" id="KW-0328">Glycosyltransferase</keyword>
<dbReference type="PANTHER" id="PTHR10357">
    <property type="entry name" value="ALPHA-AMYLASE FAMILY MEMBER"/>
    <property type="match status" value="1"/>
</dbReference>
<dbReference type="Proteomes" id="UP000094379">
    <property type="component" value="Unassembled WGS sequence"/>
</dbReference>
<protein>
    <submittedName>
        <fullName evidence="2">Amylosucrase</fullName>
        <ecNumber evidence="2">2.4.1.4</ecNumber>
    </submittedName>
</protein>
<evidence type="ECO:0000313" key="2">
    <source>
        <dbReference type="EMBL" id="ODN67664.1"/>
    </source>
</evidence>
<reference evidence="2 3" key="1">
    <citation type="submission" date="2016-07" db="EMBL/GenBank/DDBJ databases">
        <title>Draft Genome Sequence of Methylophaga muralis Bur 1.</title>
        <authorList>
            <person name="Vasilenko O.V."/>
            <person name="Doronina N.V."/>
            <person name="Shmareva M.N."/>
            <person name="Tarlachkov S.V."/>
            <person name="Mustakhimov I."/>
            <person name="Trotsenko Y.A."/>
        </authorList>
    </citation>
    <scope>NUCLEOTIDE SEQUENCE [LARGE SCALE GENOMIC DNA]</scope>
    <source>
        <strain evidence="2 3">Bur 1</strain>
    </source>
</reference>
<dbReference type="PANTHER" id="PTHR10357:SF213">
    <property type="entry name" value="ALPHA AMYLASE CATALYTIC REGION"/>
    <property type="match status" value="1"/>
</dbReference>
<dbReference type="InterPro" id="IPR006047">
    <property type="entry name" value="GH13_cat_dom"/>
</dbReference>
<dbReference type="InterPro" id="IPR044077">
    <property type="entry name" value="Amylosucrase"/>
</dbReference>